<dbReference type="EMBL" id="BSNL01000001">
    <property type="protein sequence ID" value="GLQ26115.1"/>
    <property type="molecule type" value="Genomic_DNA"/>
</dbReference>
<protein>
    <submittedName>
        <fullName evidence="1">Uncharacterized protein</fullName>
    </submittedName>
</protein>
<comment type="caution">
    <text evidence="1">The sequence shown here is derived from an EMBL/GenBank/DDBJ whole genome shotgun (WGS) entry which is preliminary data.</text>
</comment>
<sequence>MRLCLYPVLWLVNCLIALLAALGIGLEWGAGRLVPLQKFLSKKIERGAG</sequence>
<evidence type="ECO:0000313" key="1">
    <source>
        <dbReference type="EMBL" id="GLQ26115.1"/>
    </source>
</evidence>
<organism evidence="1 2">
    <name type="scientific">Sulfitobacter pacificus</name>
    <dbReference type="NCBI Taxonomy" id="1499314"/>
    <lineage>
        <taxon>Bacteria</taxon>
        <taxon>Pseudomonadati</taxon>
        <taxon>Pseudomonadota</taxon>
        <taxon>Alphaproteobacteria</taxon>
        <taxon>Rhodobacterales</taxon>
        <taxon>Roseobacteraceae</taxon>
        <taxon>Sulfitobacter</taxon>
    </lineage>
</organism>
<reference evidence="1" key="1">
    <citation type="journal article" date="2014" name="Int. J. Syst. Evol. Microbiol.">
        <title>Complete genome of a new Firmicutes species belonging to the dominant human colonic microbiota ('Ruminococcus bicirculans') reveals two chromosomes and a selective capacity to utilize plant glucans.</title>
        <authorList>
            <consortium name="NISC Comparative Sequencing Program"/>
            <person name="Wegmann U."/>
            <person name="Louis P."/>
            <person name="Goesmann A."/>
            <person name="Henrissat B."/>
            <person name="Duncan S.H."/>
            <person name="Flint H.J."/>
        </authorList>
    </citation>
    <scope>NUCLEOTIDE SEQUENCE</scope>
    <source>
        <strain evidence="1">NBRC 109915</strain>
    </source>
</reference>
<accession>A0ABQ5VGA6</accession>
<gene>
    <name evidence="1" type="ORF">GCM10007927_09180</name>
</gene>
<reference evidence="1" key="2">
    <citation type="submission" date="2023-01" db="EMBL/GenBank/DDBJ databases">
        <title>Draft genome sequence of Sulfitobacter pacificus strain NBRC 109915.</title>
        <authorList>
            <person name="Sun Q."/>
            <person name="Mori K."/>
        </authorList>
    </citation>
    <scope>NUCLEOTIDE SEQUENCE</scope>
    <source>
        <strain evidence="1">NBRC 109915</strain>
    </source>
</reference>
<proteinExistence type="predicted"/>
<dbReference type="Proteomes" id="UP001161388">
    <property type="component" value="Unassembled WGS sequence"/>
</dbReference>
<keyword evidence="2" id="KW-1185">Reference proteome</keyword>
<name>A0ABQ5VGA6_9RHOB</name>
<evidence type="ECO:0000313" key="2">
    <source>
        <dbReference type="Proteomes" id="UP001161388"/>
    </source>
</evidence>